<dbReference type="EMBL" id="BMOM01000004">
    <property type="protein sequence ID" value="GGM01436.1"/>
    <property type="molecule type" value="Genomic_DNA"/>
</dbReference>
<keyword evidence="2 5" id="KW-0812">Transmembrane</keyword>
<dbReference type="Pfam" id="PF00892">
    <property type="entry name" value="EamA"/>
    <property type="match status" value="2"/>
</dbReference>
<feature type="transmembrane region" description="Helical" evidence="5">
    <location>
        <begin position="204"/>
        <end position="227"/>
    </location>
</feature>
<feature type="transmembrane region" description="Helical" evidence="5">
    <location>
        <begin position="262"/>
        <end position="281"/>
    </location>
</feature>
<evidence type="ECO:0000313" key="8">
    <source>
        <dbReference type="Proteomes" id="UP000661918"/>
    </source>
</evidence>
<dbReference type="PANTHER" id="PTHR32322">
    <property type="entry name" value="INNER MEMBRANE TRANSPORTER"/>
    <property type="match status" value="1"/>
</dbReference>
<feature type="transmembrane region" description="Helical" evidence="5">
    <location>
        <begin position="63"/>
        <end position="81"/>
    </location>
</feature>
<feature type="domain" description="EamA" evidence="6">
    <location>
        <begin position="148"/>
        <end position="280"/>
    </location>
</feature>
<dbReference type="SUPFAM" id="SSF103481">
    <property type="entry name" value="Multidrug resistance efflux transporter EmrE"/>
    <property type="match status" value="2"/>
</dbReference>
<feature type="transmembrane region" description="Helical" evidence="5">
    <location>
        <begin position="7"/>
        <end position="27"/>
    </location>
</feature>
<dbReference type="Proteomes" id="UP000661918">
    <property type="component" value="Unassembled WGS sequence"/>
</dbReference>
<evidence type="ECO:0000256" key="1">
    <source>
        <dbReference type="ARBA" id="ARBA00004141"/>
    </source>
</evidence>
<dbReference type="PANTHER" id="PTHR32322:SF9">
    <property type="entry name" value="AMINO-ACID METABOLITE EFFLUX PUMP-RELATED"/>
    <property type="match status" value="1"/>
</dbReference>
<feature type="transmembrane region" description="Helical" evidence="5">
    <location>
        <begin position="33"/>
        <end position="51"/>
    </location>
</feature>
<sequence>MNRRDALQLFLLSAVWGISFLLIKWGGEVFPPLWVALLRCVFGGGVLWLALRLGGHSLPPARLWKPLLLVAFFNNVVPWTFFAWGEQSVSSNIAAILNATTPLFTLMISLGVREVVPSARVILGVLIGLGGVGLTVFGGLSGGHATALGIAVLAAAGLGYAIATVIAKRALGGLKPVGLATTQLTLAGLLLLPAALLGPPPAALTLQAVTAMLFLGVFGSGLAYLLYYGLLSRVSSTQVVAVTYLLPVWGLFWGAVAGERVGTLSVVGVGVILAGLALLNLRFRRVRIPVLT</sequence>
<dbReference type="RefSeq" id="WP_188901518.1">
    <property type="nucleotide sequence ID" value="NZ_BMOM01000004.1"/>
</dbReference>
<organism evidence="7 8">
    <name type="scientific">Deinococcus aerophilus</name>
    <dbReference type="NCBI Taxonomy" id="522488"/>
    <lineage>
        <taxon>Bacteria</taxon>
        <taxon>Thermotogati</taxon>
        <taxon>Deinococcota</taxon>
        <taxon>Deinococci</taxon>
        <taxon>Deinococcales</taxon>
        <taxon>Deinococcaceae</taxon>
        <taxon>Deinococcus</taxon>
    </lineage>
</organism>
<feature type="transmembrane region" description="Helical" evidence="5">
    <location>
        <begin position="119"/>
        <end position="140"/>
    </location>
</feature>
<feature type="transmembrane region" description="Helical" evidence="5">
    <location>
        <begin position="179"/>
        <end position="198"/>
    </location>
</feature>
<evidence type="ECO:0000256" key="2">
    <source>
        <dbReference type="ARBA" id="ARBA00022692"/>
    </source>
</evidence>
<keyword evidence="3 5" id="KW-1133">Transmembrane helix</keyword>
<name>A0ABQ2GKY6_9DEIO</name>
<keyword evidence="8" id="KW-1185">Reference proteome</keyword>
<dbReference type="InterPro" id="IPR000620">
    <property type="entry name" value="EamA_dom"/>
</dbReference>
<accession>A0ABQ2GKY6</accession>
<comment type="caution">
    <text evidence="7">The sequence shown here is derived from an EMBL/GenBank/DDBJ whole genome shotgun (WGS) entry which is preliminary data.</text>
</comment>
<comment type="subcellular location">
    <subcellularLocation>
        <location evidence="1">Membrane</location>
        <topology evidence="1">Multi-pass membrane protein</topology>
    </subcellularLocation>
</comment>
<reference evidence="8" key="1">
    <citation type="journal article" date="2019" name="Int. J. Syst. Evol. Microbiol.">
        <title>The Global Catalogue of Microorganisms (GCM) 10K type strain sequencing project: providing services to taxonomists for standard genome sequencing and annotation.</title>
        <authorList>
            <consortium name="The Broad Institute Genomics Platform"/>
            <consortium name="The Broad Institute Genome Sequencing Center for Infectious Disease"/>
            <person name="Wu L."/>
            <person name="Ma J."/>
        </authorList>
    </citation>
    <scope>NUCLEOTIDE SEQUENCE [LARGE SCALE GENOMIC DNA]</scope>
    <source>
        <strain evidence="8">JCM 15443</strain>
    </source>
</reference>
<feature type="domain" description="EamA" evidence="6">
    <location>
        <begin position="9"/>
        <end position="136"/>
    </location>
</feature>
<evidence type="ECO:0000259" key="6">
    <source>
        <dbReference type="Pfam" id="PF00892"/>
    </source>
</evidence>
<evidence type="ECO:0000256" key="5">
    <source>
        <dbReference type="SAM" id="Phobius"/>
    </source>
</evidence>
<dbReference type="InterPro" id="IPR037185">
    <property type="entry name" value="EmrE-like"/>
</dbReference>
<gene>
    <name evidence="7" type="ORF">GCM10010841_07480</name>
</gene>
<feature type="transmembrane region" description="Helical" evidence="5">
    <location>
        <begin position="239"/>
        <end position="256"/>
    </location>
</feature>
<evidence type="ECO:0000256" key="3">
    <source>
        <dbReference type="ARBA" id="ARBA00022989"/>
    </source>
</evidence>
<feature type="transmembrane region" description="Helical" evidence="5">
    <location>
        <begin position="146"/>
        <end position="167"/>
    </location>
</feature>
<dbReference type="InterPro" id="IPR050638">
    <property type="entry name" value="AA-Vitamin_Transporters"/>
</dbReference>
<evidence type="ECO:0000256" key="4">
    <source>
        <dbReference type="ARBA" id="ARBA00023136"/>
    </source>
</evidence>
<keyword evidence="4 5" id="KW-0472">Membrane</keyword>
<protein>
    <submittedName>
        <fullName evidence="7">Multidrug transporter</fullName>
    </submittedName>
</protein>
<feature type="transmembrane region" description="Helical" evidence="5">
    <location>
        <begin position="93"/>
        <end position="112"/>
    </location>
</feature>
<proteinExistence type="predicted"/>
<evidence type="ECO:0000313" key="7">
    <source>
        <dbReference type="EMBL" id="GGM01436.1"/>
    </source>
</evidence>